<dbReference type="EMBL" id="JAGKQH010000002">
    <property type="protein sequence ID" value="KAG6606350.1"/>
    <property type="molecule type" value="Genomic_DNA"/>
</dbReference>
<keyword evidence="1" id="KW-0653">Protein transport</keyword>
<gene>
    <name evidence="3" type="primary">KN</name>
    <name evidence="3" type="ORF">SDJN03_03667</name>
</gene>
<dbReference type="PANTHER" id="PTHR19957">
    <property type="entry name" value="SYNTAXIN"/>
    <property type="match status" value="1"/>
</dbReference>
<dbReference type="GO" id="GO:0048278">
    <property type="term" value="P:vesicle docking"/>
    <property type="evidence" value="ECO:0007669"/>
    <property type="project" value="TreeGrafter"/>
</dbReference>
<dbReference type="GO" id="GO:0006887">
    <property type="term" value="P:exocytosis"/>
    <property type="evidence" value="ECO:0007669"/>
    <property type="project" value="TreeGrafter"/>
</dbReference>
<feature type="domain" description="T-SNARE coiled-coil homology" evidence="2">
    <location>
        <begin position="64"/>
        <end position="112"/>
    </location>
</feature>
<dbReference type="GO" id="GO:0005484">
    <property type="term" value="F:SNAP receptor activity"/>
    <property type="evidence" value="ECO:0007669"/>
    <property type="project" value="TreeGrafter"/>
</dbReference>
<dbReference type="AlphaFoldDB" id="A0AAV6P4J1"/>
<dbReference type="InterPro" id="IPR006011">
    <property type="entry name" value="Syntaxin_N"/>
</dbReference>
<reference evidence="3 4" key="1">
    <citation type="journal article" date="2021" name="Hortic Res">
        <title>The domestication of Cucurbita argyrosperma as revealed by the genome of its wild relative.</title>
        <authorList>
            <person name="Barrera-Redondo J."/>
            <person name="Sanchez-de la Vega G."/>
            <person name="Aguirre-Liguori J.A."/>
            <person name="Castellanos-Morales G."/>
            <person name="Gutierrez-Guerrero Y.T."/>
            <person name="Aguirre-Dugua X."/>
            <person name="Aguirre-Planter E."/>
            <person name="Tenaillon M.I."/>
            <person name="Lira-Saade R."/>
            <person name="Eguiarte L.E."/>
        </authorList>
    </citation>
    <scope>NUCLEOTIDE SEQUENCE [LARGE SCALE GENOMIC DNA]</scope>
    <source>
        <strain evidence="3">JBR-2021</strain>
    </source>
</reference>
<keyword evidence="1" id="KW-0813">Transport</keyword>
<evidence type="ECO:0000256" key="1">
    <source>
        <dbReference type="ARBA" id="ARBA00022927"/>
    </source>
</evidence>
<dbReference type="Pfam" id="PF00804">
    <property type="entry name" value="Syntaxin"/>
    <property type="match status" value="1"/>
</dbReference>
<evidence type="ECO:0000313" key="4">
    <source>
        <dbReference type="Proteomes" id="UP000685013"/>
    </source>
</evidence>
<sequence length="112" mass="13195">MMEFQSLRQRMMTEYKETVWQRYFTVTGEHPNEEVTEKIILSGREEFLGRAIEEHGQGKVAETMKEIQVRHGVVKEIDKRLLELHKEFLDMAVMAEAQGQEMDNIEHNVMNA</sequence>
<evidence type="ECO:0000313" key="3">
    <source>
        <dbReference type="EMBL" id="KAG6606350.1"/>
    </source>
</evidence>
<dbReference type="InterPro" id="IPR000727">
    <property type="entry name" value="T_SNARE_dom"/>
</dbReference>
<dbReference type="GO" id="GO:0005886">
    <property type="term" value="C:plasma membrane"/>
    <property type="evidence" value="ECO:0007669"/>
    <property type="project" value="TreeGrafter"/>
</dbReference>
<dbReference type="GO" id="GO:0000149">
    <property type="term" value="F:SNARE binding"/>
    <property type="evidence" value="ECO:0007669"/>
    <property type="project" value="TreeGrafter"/>
</dbReference>
<accession>A0AAV6P4J1</accession>
<evidence type="ECO:0000259" key="2">
    <source>
        <dbReference type="PROSITE" id="PS50192"/>
    </source>
</evidence>
<dbReference type="Proteomes" id="UP000685013">
    <property type="component" value="Chromosome 2"/>
</dbReference>
<comment type="caution">
    <text evidence="3">The sequence shown here is derived from an EMBL/GenBank/DDBJ whole genome shotgun (WGS) entry which is preliminary data.</text>
</comment>
<feature type="non-terminal residue" evidence="3">
    <location>
        <position position="1"/>
    </location>
</feature>
<protein>
    <submittedName>
        <fullName evidence="3">Syntaxin-related protein KNOLLE</fullName>
    </submittedName>
</protein>
<dbReference type="GO" id="GO:0031201">
    <property type="term" value="C:SNARE complex"/>
    <property type="evidence" value="ECO:0007669"/>
    <property type="project" value="TreeGrafter"/>
</dbReference>
<dbReference type="InterPro" id="IPR045242">
    <property type="entry name" value="Syntaxin"/>
</dbReference>
<name>A0AAV6P4J1_9ROSI</name>
<dbReference type="GO" id="GO:0006906">
    <property type="term" value="P:vesicle fusion"/>
    <property type="evidence" value="ECO:0007669"/>
    <property type="project" value="TreeGrafter"/>
</dbReference>
<keyword evidence="4" id="KW-1185">Reference proteome</keyword>
<dbReference type="PANTHER" id="PTHR19957:SF251">
    <property type="entry name" value="SYNTAXIN-RELATED PROTEIN KNOLLE"/>
    <property type="match status" value="1"/>
</dbReference>
<proteinExistence type="predicted"/>
<dbReference type="PROSITE" id="PS50192">
    <property type="entry name" value="T_SNARE"/>
    <property type="match status" value="1"/>
</dbReference>
<dbReference type="GO" id="GO:0012505">
    <property type="term" value="C:endomembrane system"/>
    <property type="evidence" value="ECO:0007669"/>
    <property type="project" value="TreeGrafter"/>
</dbReference>
<organism evidence="3 4">
    <name type="scientific">Cucurbita argyrosperma subsp. sororia</name>
    <dbReference type="NCBI Taxonomy" id="37648"/>
    <lineage>
        <taxon>Eukaryota</taxon>
        <taxon>Viridiplantae</taxon>
        <taxon>Streptophyta</taxon>
        <taxon>Embryophyta</taxon>
        <taxon>Tracheophyta</taxon>
        <taxon>Spermatophyta</taxon>
        <taxon>Magnoliopsida</taxon>
        <taxon>eudicotyledons</taxon>
        <taxon>Gunneridae</taxon>
        <taxon>Pentapetalae</taxon>
        <taxon>rosids</taxon>
        <taxon>fabids</taxon>
        <taxon>Cucurbitales</taxon>
        <taxon>Cucurbitaceae</taxon>
        <taxon>Cucurbiteae</taxon>
        <taxon>Cucurbita</taxon>
    </lineage>
</organism>
<dbReference type="GO" id="GO:0006886">
    <property type="term" value="P:intracellular protein transport"/>
    <property type="evidence" value="ECO:0007669"/>
    <property type="project" value="TreeGrafter"/>
</dbReference>